<gene>
    <name evidence="2" type="ORF">A1OK_17140</name>
</gene>
<evidence type="ECO:0000256" key="1">
    <source>
        <dbReference type="SAM" id="SignalP"/>
    </source>
</evidence>
<sequence length="233" mass="25539">MRRAMYFPVGSLLLTCLFSPFAVLANEHDAGKPQITDVLGQAKVCVDIAGRLDRLACFDNVFDTPLMKVPETTFKALKPEAWLRATASENQRDDDSTGFVLRYVNSKEPKAGMWMTATALPDRGQKTADMPILMFSCIDSISRVELVLPEVTAAGKALVTTSANSGFTQRWLSDDSGSIMRAGRGLPAIDVMKALMSGPRAVVRSDLDEIGNLTFDTAELKETIGPMRQTCRW</sequence>
<dbReference type="EMBL" id="AJWN02000107">
    <property type="protein sequence ID" value="OEE57685.1"/>
    <property type="molecule type" value="Genomic_DNA"/>
</dbReference>
<protein>
    <submittedName>
        <fullName evidence="2">Type VI secretion system-associated protein</fullName>
    </submittedName>
</protein>
<feature type="chain" id="PRO_5009172175" evidence="1">
    <location>
        <begin position="26"/>
        <end position="233"/>
    </location>
</feature>
<dbReference type="Pfam" id="PF11319">
    <property type="entry name" value="VasI"/>
    <property type="match status" value="1"/>
</dbReference>
<feature type="signal peptide" evidence="1">
    <location>
        <begin position="1"/>
        <end position="25"/>
    </location>
</feature>
<dbReference type="RefSeq" id="WP_016958843.1">
    <property type="nucleotide sequence ID" value="NZ_AJWN02000107.1"/>
</dbReference>
<dbReference type="InterPro" id="IPR017738">
    <property type="entry name" value="T6SS-assoc_VCA0118"/>
</dbReference>
<evidence type="ECO:0000313" key="2">
    <source>
        <dbReference type="EMBL" id="OEE57685.1"/>
    </source>
</evidence>
<comment type="caution">
    <text evidence="2">The sequence shown here is derived from an EMBL/GenBank/DDBJ whole genome shotgun (WGS) entry which is preliminary data.</text>
</comment>
<name>A0A1E5BWV2_9GAMM</name>
<dbReference type="AlphaFoldDB" id="A0A1E5BWV2"/>
<reference evidence="2 3" key="1">
    <citation type="journal article" date="2012" name="Science">
        <title>Ecological populations of bacteria act as socially cohesive units of antibiotic production and resistance.</title>
        <authorList>
            <person name="Cordero O.X."/>
            <person name="Wildschutte H."/>
            <person name="Kirkup B."/>
            <person name="Proehl S."/>
            <person name="Ngo L."/>
            <person name="Hussain F."/>
            <person name="Le Roux F."/>
            <person name="Mincer T."/>
            <person name="Polz M.F."/>
        </authorList>
    </citation>
    <scope>NUCLEOTIDE SEQUENCE [LARGE SCALE GENOMIC DNA]</scope>
    <source>
        <strain evidence="2 3">FF-454</strain>
    </source>
</reference>
<dbReference type="NCBIfam" id="TIGR03360">
    <property type="entry name" value="VI_minor_1"/>
    <property type="match status" value="1"/>
</dbReference>
<proteinExistence type="predicted"/>
<accession>A0A1E5BWV2</accession>
<keyword evidence="3" id="KW-1185">Reference proteome</keyword>
<organism evidence="2 3">
    <name type="scientific">Enterovibrio norvegicus FF-454</name>
    <dbReference type="NCBI Taxonomy" id="1185651"/>
    <lineage>
        <taxon>Bacteria</taxon>
        <taxon>Pseudomonadati</taxon>
        <taxon>Pseudomonadota</taxon>
        <taxon>Gammaproteobacteria</taxon>
        <taxon>Vibrionales</taxon>
        <taxon>Vibrionaceae</taxon>
        <taxon>Enterovibrio</taxon>
    </lineage>
</organism>
<keyword evidence="1" id="KW-0732">Signal</keyword>
<evidence type="ECO:0000313" key="3">
    <source>
        <dbReference type="Proteomes" id="UP000095039"/>
    </source>
</evidence>
<dbReference type="Proteomes" id="UP000095039">
    <property type="component" value="Unassembled WGS sequence"/>
</dbReference>